<feature type="region of interest" description="Disordered" evidence="2">
    <location>
        <begin position="1"/>
        <end position="21"/>
    </location>
</feature>
<evidence type="ECO:0000256" key="3">
    <source>
        <dbReference type="SAM" id="Phobius"/>
    </source>
</evidence>
<evidence type="ECO:0000313" key="5">
    <source>
        <dbReference type="Proteomes" id="UP001156398"/>
    </source>
</evidence>
<feature type="coiled-coil region" evidence="1">
    <location>
        <begin position="306"/>
        <end position="356"/>
    </location>
</feature>
<name>A0ABT6W4S8_9ACTN</name>
<evidence type="ECO:0000256" key="2">
    <source>
        <dbReference type="SAM" id="MobiDB-lite"/>
    </source>
</evidence>
<feature type="compositionally biased region" description="Polar residues" evidence="2">
    <location>
        <begin position="465"/>
        <end position="480"/>
    </location>
</feature>
<accession>A0ABT6W4S8</accession>
<evidence type="ECO:0000313" key="4">
    <source>
        <dbReference type="EMBL" id="MDI5965756.1"/>
    </source>
</evidence>
<dbReference type="RefSeq" id="WP_271322084.1">
    <property type="nucleotide sequence ID" value="NZ_JAAGKO020000040.1"/>
</dbReference>
<comment type="caution">
    <text evidence="4">The sequence shown here is derived from an EMBL/GenBank/DDBJ whole genome shotgun (WGS) entry which is preliminary data.</text>
</comment>
<feature type="transmembrane region" description="Helical" evidence="3">
    <location>
        <begin position="251"/>
        <end position="269"/>
    </location>
</feature>
<feature type="compositionally biased region" description="Basic and acidic residues" evidence="2">
    <location>
        <begin position="150"/>
        <end position="173"/>
    </location>
</feature>
<evidence type="ECO:0008006" key="6">
    <source>
        <dbReference type="Google" id="ProtNLM"/>
    </source>
</evidence>
<dbReference type="Proteomes" id="UP001156398">
    <property type="component" value="Unassembled WGS sequence"/>
</dbReference>
<protein>
    <recommendedName>
        <fullName evidence="6">DUF2637 domain-containing protein</fullName>
    </recommendedName>
</protein>
<reference evidence="4 5" key="1">
    <citation type="submission" date="2023-05" db="EMBL/GenBank/DDBJ databases">
        <title>Streptantibioticus silvisoli sp. nov., acidotolerant actinomycetes 1 from pine litter.</title>
        <authorList>
            <person name="Swiecimska M."/>
            <person name="Golinska P."/>
            <person name="Sangal V."/>
            <person name="Wachnowicz B."/>
            <person name="Goodfellow M."/>
        </authorList>
    </citation>
    <scope>NUCLEOTIDE SEQUENCE [LARGE SCALE GENOMIC DNA]</scope>
    <source>
        <strain evidence="4 5">SL54</strain>
    </source>
</reference>
<feature type="transmembrane region" description="Helical" evidence="3">
    <location>
        <begin position="191"/>
        <end position="211"/>
    </location>
</feature>
<keyword evidence="3" id="KW-1133">Transmembrane helix</keyword>
<feature type="region of interest" description="Disordered" evidence="2">
    <location>
        <begin position="147"/>
        <end position="180"/>
    </location>
</feature>
<keyword evidence="1" id="KW-0175">Coiled coil</keyword>
<gene>
    <name evidence="4" type="ORF">POF43_024020</name>
</gene>
<feature type="region of interest" description="Disordered" evidence="2">
    <location>
        <begin position="415"/>
        <end position="480"/>
    </location>
</feature>
<keyword evidence="3" id="KW-0812">Transmembrane</keyword>
<evidence type="ECO:0000256" key="1">
    <source>
        <dbReference type="SAM" id="Coils"/>
    </source>
</evidence>
<dbReference type="EMBL" id="JAAGKO020000040">
    <property type="protein sequence ID" value="MDI5965756.1"/>
    <property type="molecule type" value="Genomic_DNA"/>
</dbReference>
<keyword evidence="5" id="KW-1185">Reference proteome</keyword>
<feature type="transmembrane region" description="Helical" evidence="3">
    <location>
        <begin position="217"/>
        <end position="239"/>
    </location>
</feature>
<organism evidence="4 5">
    <name type="scientific">Streptantibioticus silvisoli</name>
    <dbReference type="NCBI Taxonomy" id="2705255"/>
    <lineage>
        <taxon>Bacteria</taxon>
        <taxon>Bacillati</taxon>
        <taxon>Actinomycetota</taxon>
        <taxon>Actinomycetes</taxon>
        <taxon>Kitasatosporales</taxon>
        <taxon>Streptomycetaceae</taxon>
        <taxon>Streptantibioticus</taxon>
    </lineage>
</organism>
<keyword evidence="3" id="KW-0472">Membrane</keyword>
<proteinExistence type="predicted"/>
<sequence>MTTAPARLYGPNGQPVNGHTVDTPKRAAATQIRLVDFPINLPTPTVAPTQTLAALPVSVEQHAHAEPVQPTSDPLAEAQAEAIRLDAAAKAEARRVAAAAEAEATAAKAAEEKEALRIANEKEALNLKRNQLRFDREKADNDTRIAAANRKREEEERTAREAREAAEAERRQNADAQTKVASSAKSWRKAAISFAIVCAIVALPVQMSAFYNPNAPWLLAAPVVLEGGAWVVLRGAAAAVDDHRPHWHYRLIAWTLAFLAAGINLSHGLTHFDMATAAGTAFASLAGPGVWDLHEHGRIRLRDGKLTRAQRRAAKKEAARIAAEEKAAKQRADVAKAAEEKAAAEAAQKLAKQREEFYPKEWERAVRLSTALGETTVSEATWRQACFDVNGAAPGEDANVVGARNAAVSRMQKYVTQGAEKGTEKSVSSQRANQMPRAQRGPARKPPTRRAGDTPQYVNAARRQASITAKQVHNSDPQEG</sequence>